<name>A0A392SI96_9FABA</name>
<evidence type="ECO:0000313" key="2">
    <source>
        <dbReference type="Proteomes" id="UP000265520"/>
    </source>
</evidence>
<proteinExistence type="predicted"/>
<feature type="non-terminal residue" evidence="1">
    <location>
        <position position="47"/>
    </location>
</feature>
<keyword evidence="2" id="KW-1185">Reference proteome</keyword>
<dbReference type="EMBL" id="LXQA010388468">
    <property type="protein sequence ID" value="MCI48581.1"/>
    <property type="molecule type" value="Genomic_DNA"/>
</dbReference>
<accession>A0A392SI96</accession>
<evidence type="ECO:0000313" key="1">
    <source>
        <dbReference type="EMBL" id="MCI48581.1"/>
    </source>
</evidence>
<protein>
    <submittedName>
        <fullName evidence="1">Uncharacterized protein</fullName>
    </submittedName>
</protein>
<reference evidence="1 2" key="1">
    <citation type="journal article" date="2018" name="Front. Plant Sci.">
        <title>Red Clover (Trifolium pratense) and Zigzag Clover (T. medium) - A Picture of Genomic Similarities and Differences.</title>
        <authorList>
            <person name="Dluhosova J."/>
            <person name="Istvanek J."/>
            <person name="Nedelnik J."/>
            <person name="Repkova J."/>
        </authorList>
    </citation>
    <scope>NUCLEOTIDE SEQUENCE [LARGE SCALE GENOMIC DNA]</scope>
    <source>
        <strain evidence="2">cv. 10/8</strain>
        <tissue evidence="1">Leaf</tissue>
    </source>
</reference>
<sequence length="47" mass="5046">MDVFIHSENLCFTQITDLSVGEPAGTHPLPLHRGQNGATPDAVTLMI</sequence>
<dbReference type="AlphaFoldDB" id="A0A392SI96"/>
<organism evidence="1 2">
    <name type="scientific">Trifolium medium</name>
    <dbReference type="NCBI Taxonomy" id="97028"/>
    <lineage>
        <taxon>Eukaryota</taxon>
        <taxon>Viridiplantae</taxon>
        <taxon>Streptophyta</taxon>
        <taxon>Embryophyta</taxon>
        <taxon>Tracheophyta</taxon>
        <taxon>Spermatophyta</taxon>
        <taxon>Magnoliopsida</taxon>
        <taxon>eudicotyledons</taxon>
        <taxon>Gunneridae</taxon>
        <taxon>Pentapetalae</taxon>
        <taxon>rosids</taxon>
        <taxon>fabids</taxon>
        <taxon>Fabales</taxon>
        <taxon>Fabaceae</taxon>
        <taxon>Papilionoideae</taxon>
        <taxon>50 kb inversion clade</taxon>
        <taxon>NPAAA clade</taxon>
        <taxon>Hologalegina</taxon>
        <taxon>IRL clade</taxon>
        <taxon>Trifolieae</taxon>
        <taxon>Trifolium</taxon>
    </lineage>
</organism>
<dbReference type="Proteomes" id="UP000265520">
    <property type="component" value="Unassembled WGS sequence"/>
</dbReference>
<comment type="caution">
    <text evidence="1">The sequence shown here is derived from an EMBL/GenBank/DDBJ whole genome shotgun (WGS) entry which is preliminary data.</text>
</comment>